<proteinExistence type="predicted"/>
<evidence type="ECO:0000313" key="2">
    <source>
        <dbReference type="EMBL" id="TFZ08756.1"/>
    </source>
</evidence>
<dbReference type="EMBL" id="SMLK01000001">
    <property type="protein sequence ID" value="TFZ08756.1"/>
    <property type="molecule type" value="Genomic_DNA"/>
</dbReference>
<evidence type="ECO:0000313" key="3">
    <source>
        <dbReference type="Proteomes" id="UP000297839"/>
    </source>
</evidence>
<evidence type="ECO:0000256" key="1">
    <source>
        <dbReference type="SAM" id="MobiDB-lite"/>
    </source>
</evidence>
<feature type="compositionally biased region" description="Basic and acidic residues" evidence="1">
    <location>
        <begin position="35"/>
        <end position="47"/>
    </location>
</feature>
<accession>A0A4Z0CAT3</accession>
<dbReference type="RefSeq" id="WP_135248835.1">
    <property type="nucleotide sequence ID" value="NZ_SMLK01000001.1"/>
</dbReference>
<sequence>MDWTEKIREWGAANADARERERAARQQPASQELESAARRSREQADRLHREVYAAIGQRGGRPAA</sequence>
<dbReference type="Proteomes" id="UP000297839">
    <property type="component" value="Unassembled WGS sequence"/>
</dbReference>
<feature type="region of interest" description="Disordered" evidence="1">
    <location>
        <begin position="1"/>
        <end position="47"/>
    </location>
</feature>
<organism evidence="2 3">
    <name type="scientific">Ramlibacter humi</name>
    <dbReference type="NCBI Taxonomy" id="2530451"/>
    <lineage>
        <taxon>Bacteria</taxon>
        <taxon>Pseudomonadati</taxon>
        <taxon>Pseudomonadota</taxon>
        <taxon>Betaproteobacteria</taxon>
        <taxon>Burkholderiales</taxon>
        <taxon>Comamonadaceae</taxon>
        <taxon>Ramlibacter</taxon>
    </lineage>
</organism>
<reference evidence="2 3" key="1">
    <citation type="submission" date="2019-03" db="EMBL/GenBank/DDBJ databases">
        <title>Ramlibacter sp. 18x22-1, whole genome shotgun sequence.</title>
        <authorList>
            <person name="Zhang X."/>
            <person name="Feng G."/>
            <person name="Zhu H."/>
        </authorList>
    </citation>
    <scope>NUCLEOTIDE SEQUENCE [LARGE SCALE GENOMIC DNA]</scope>
    <source>
        <strain evidence="2 3">18x22-1</strain>
    </source>
</reference>
<name>A0A4Z0CAT3_9BURK</name>
<protein>
    <submittedName>
        <fullName evidence="2">Uncharacterized protein</fullName>
    </submittedName>
</protein>
<gene>
    <name evidence="2" type="ORF">EZ216_06315</name>
</gene>
<keyword evidence="3" id="KW-1185">Reference proteome</keyword>
<comment type="caution">
    <text evidence="2">The sequence shown here is derived from an EMBL/GenBank/DDBJ whole genome shotgun (WGS) entry which is preliminary data.</text>
</comment>
<dbReference type="AlphaFoldDB" id="A0A4Z0CAT3"/>